<proteinExistence type="predicted"/>
<dbReference type="InterPro" id="IPR029787">
    <property type="entry name" value="Nucleotide_cyclase"/>
</dbReference>
<dbReference type="InterPro" id="IPR000160">
    <property type="entry name" value="GGDEF_dom"/>
</dbReference>
<evidence type="ECO:0000259" key="1">
    <source>
        <dbReference type="PROSITE" id="PS50887"/>
    </source>
</evidence>
<dbReference type="CDD" id="cd01949">
    <property type="entry name" value="GGDEF"/>
    <property type="match status" value="1"/>
</dbReference>
<dbReference type="PANTHER" id="PTHR45138">
    <property type="entry name" value="REGULATORY COMPONENTS OF SENSORY TRANSDUCTION SYSTEM"/>
    <property type="match status" value="1"/>
</dbReference>
<dbReference type="SMART" id="SM00267">
    <property type="entry name" value="GGDEF"/>
    <property type="match status" value="1"/>
</dbReference>
<sequence length="314" mass="35504">MGRDEPSAESKTEPPAPPFTLRDAEQIVRRLAPALHEHGAWVRRVHTMLICRTQPAAEDLSPEGERATELALWFRDEESEYIRRHPQYAEAEASYREVRSLAADLLRAIADDVRIAPSDYGAFASAVARFEENMEALISGVWMLLSATDPLTGIATLPALMPRLQQERDRLRRTNNVCSVCMIDLDHFKEINDRYGHAVGNKVLETVSAYFARRLRRYDQVCRYGGEEFVIMLPDTDLEAAVPIIERLRSGLARLPVTLDDGTRLTITGSFGIAPLVPTEPVHASIEHADQAMYEAKRAGRNQVRLWQEQRTTR</sequence>
<dbReference type="PROSITE" id="PS50887">
    <property type="entry name" value="GGDEF"/>
    <property type="match status" value="1"/>
</dbReference>
<evidence type="ECO:0000313" key="2">
    <source>
        <dbReference type="EMBL" id="SUS06019.1"/>
    </source>
</evidence>
<feature type="domain" description="GGDEF" evidence="1">
    <location>
        <begin position="176"/>
        <end position="309"/>
    </location>
</feature>
<organism evidence="2">
    <name type="scientific">metagenome</name>
    <dbReference type="NCBI Taxonomy" id="256318"/>
    <lineage>
        <taxon>unclassified sequences</taxon>
        <taxon>metagenomes</taxon>
    </lineage>
</organism>
<dbReference type="GO" id="GO:0052621">
    <property type="term" value="F:diguanylate cyclase activity"/>
    <property type="evidence" value="ECO:0007669"/>
    <property type="project" value="TreeGrafter"/>
</dbReference>
<accession>A0A380TEB5</accession>
<dbReference type="EMBL" id="UIDG01000147">
    <property type="protein sequence ID" value="SUS06019.1"/>
    <property type="molecule type" value="Genomic_DNA"/>
</dbReference>
<dbReference type="Gene3D" id="1.20.120.30">
    <property type="entry name" value="Aspartate receptor, ligand-binding domain"/>
    <property type="match status" value="1"/>
</dbReference>
<dbReference type="NCBIfam" id="TIGR00254">
    <property type="entry name" value="GGDEF"/>
    <property type="match status" value="1"/>
</dbReference>
<dbReference type="AlphaFoldDB" id="A0A380TEB5"/>
<gene>
    <name evidence="2" type="ORF">DF3PB_2300005</name>
</gene>
<dbReference type="FunFam" id="3.30.70.270:FF:000001">
    <property type="entry name" value="Diguanylate cyclase domain protein"/>
    <property type="match status" value="1"/>
</dbReference>
<dbReference type="PANTHER" id="PTHR45138:SF9">
    <property type="entry name" value="DIGUANYLATE CYCLASE DGCM-RELATED"/>
    <property type="match status" value="1"/>
</dbReference>
<dbReference type="Pfam" id="PF00990">
    <property type="entry name" value="GGDEF"/>
    <property type="match status" value="1"/>
</dbReference>
<name>A0A380TEB5_9ZZZZ</name>
<dbReference type="Gene3D" id="3.30.70.270">
    <property type="match status" value="1"/>
</dbReference>
<dbReference type="SUPFAM" id="SSF55073">
    <property type="entry name" value="Nucleotide cyclase"/>
    <property type="match status" value="1"/>
</dbReference>
<dbReference type="InterPro" id="IPR043128">
    <property type="entry name" value="Rev_trsase/Diguanyl_cyclase"/>
</dbReference>
<dbReference type="InterPro" id="IPR050469">
    <property type="entry name" value="Diguanylate_Cyclase"/>
</dbReference>
<protein>
    <recommendedName>
        <fullName evidence="1">GGDEF domain-containing protein</fullName>
    </recommendedName>
</protein>
<reference evidence="2" key="1">
    <citation type="submission" date="2018-07" db="EMBL/GenBank/DDBJ databases">
        <authorList>
            <person name="Quirk P.G."/>
            <person name="Krulwich T.A."/>
        </authorList>
    </citation>
    <scope>NUCLEOTIDE SEQUENCE</scope>
</reference>